<evidence type="ECO:0000313" key="2">
    <source>
        <dbReference type="Proteomes" id="UP000295468"/>
    </source>
</evidence>
<evidence type="ECO:0000313" key="1">
    <source>
        <dbReference type="EMBL" id="TDQ32384.1"/>
    </source>
</evidence>
<dbReference type="GO" id="GO:0005975">
    <property type="term" value="P:carbohydrate metabolic process"/>
    <property type="evidence" value="ECO:0007669"/>
    <property type="project" value="InterPro"/>
</dbReference>
<keyword evidence="2" id="KW-1185">Reference proteome</keyword>
<dbReference type="AlphaFoldDB" id="A0A4R6TLW3"/>
<sequence length="395" mass="44513">MKISFYPLVLAVILILASCTKEQPELQEMQFELTEAKTSGSKIKGNTANSPIEVLSWVQSMQHPNGLLESAEYTDFVSLYDNSLAAILFIHTGEVDRAEDIFDYFNARLDTEFHAGNGGFFQSRRVSGHRSSRTWMGDNAWLLIALNYYEKQTGNATYSTMQQDIEDWLRQLQDPDGGIRGGYNDDGTPIHKVSEGILMAYHAVKGYDDFHKGILNFLEKERWQGETGDLVTGSDDPRYNYAMDLHPLGYLVLEDFPKSSLENLSRYYNTQESTMKGTEISGYCFDTDLDVVWIEGTAQVAVAYDNAGKRGKRNQILSEIEKNLLPGSYLPGSKGLPYSVNFGTTFGAAYLWEHADMSPALSSTIWYLFAELNLNPFGSDRKDLPLSDQFWIDSI</sequence>
<organism evidence="1 2">
    <name type="scientific">Zeaxanthinibacter enoshimensis</name>
    <dbReference type="NCBI Taxonomy" id="392009"/>
    <lineage>
        <taxon>Bacteria</taxon>
        <taxon>Pseudomonadati</taxon>
        <taxon>Bacteroidota</taxon>
        <taxon>Flavobacteriia</taxon>
        <taxon>Flavobacteriales</taxon>
        <taxon>Flavobacteriaceae</taxon>
        <taxon>Zeaxanthinibacter</taxon>
    </lineage>
</organism>
<dbReference type="SUPFAM" id="SSF48208">
    <property type="entry name" value="Six-hairpin glycosidases"/>
    <property type="match status" value="1"/>
</dbReference>
<dbReference type="InterPro" id="IPR008928">
    <property type="entry name" value="6-hairpin_glycosidase_sf"/>
</dbReference>
<dbReference type="RefSeq" id="WP_133642454.1">
    <property type="nucleotide sequence ID" value="NZ_SNYI01000001.1"/>
</dbReference>
<comment type="caution">
    <text evidence="1">The sequence shown here is derived from an EMBL/GenBank/DDBJ whole genome shotgun (WGS) entry which is preliminary data.</text>
</comment>
<dbReference type="EMBL" id="SNYI01000001">
    <property type="protein sequence ID" value="TDQ32384.1"/>
    <property type="molecule type" value="Genomic_DNA"/>
</dbReference>
<dbReference type="OrthoDB" id="1171174at2"/>
<reference evidence="1 2" key="1">
    <citation type="submission" date="2019-03" db="EMBL/GenBank/DDBJ databases">
        <title>Genomic Encyclopedia of Archaeal and Bacterial Type Strains, Phase II (KMG-II): from individual species to whole genera.</title>
        <authorList>
            <person name="Goeker M."/>
        </authorList>
    </citation>
    <scope>NUCLEOTIDE SEQUENCE [LARGE SCALE GENOMIC DNA]</scope>
    <source>
        <strain evidence="1 2">DSM 18435</strain>
    </source>
</reference>
<proteinExistence type="predicted"/>
<name>A0A4R6TLW3_9FLAO</name>
<dbReference type="PROSITE" id="PS51257">
    <property type="entry name" value="PROKAR_LIPOPROTEIN"/>
    <property type="match status" value="1"/>
</dbReference>
<accession>A0A4R6TLW3</accession>
<dbReference type="Proteomes" id="UP000295468">
    <property type="component" value="Unassembled WGS sequence"/>
</dbReference>
<gene>
    <name evidence="1" type="ORF">CLV82_0211</name>
</gene>
<protein>
    <submittedName>
        <fullName evidence="1">Uncharacterized protein</fullName>
    </submittedName>
</protein>